<name>A0A1S8CTM7_9GAMM</name>
<keyword evidence="8" id="KW-1185">Reference proteome</keyword>
<evidence type="ECO:0000256" key="1">
    <source>
        <dbReference type="ARBA" id="ARBA00007749"/>
    </source>
</evidence>
<dbReference type="InterPro" id="IPR001279">
    <property type="entry name" value="Metallo-B-lactamas"/>
</dbReference>
<evidence type="ECO:0000256" key="2">
    <source>
        <dbReference type="ARBA" id="ARBA00022723"/>
    </source>
</evidence>
<comment type="similarity">
    <text evidence="1">Belongs to the metallo-beta-lactamase superfamily.</text>
</comment>
<evidence type="ECO:0000313" key="8">
    <source>
        <dbReference type="Proteomes" id="UP000192132"/>
    </source>
</evidence>
<dbReference type="SMART" id="SM00849">
    <property type="entry name" value="Lactamase_B"/>
    <property type="match status" value="1"/>
</dbReference>
<dbReference type="STRING" id="1907941.BKE30_08315"/>
<feature type="chain" id="PRO_5012774715" description="Metallo-beta-lactamase domain-containing protein" evidence="5">
    <location>
        <begin position="22"/>
        <end position="337"/>
    </location>
</feature>
<keyword evidence="5" id="KW-0732">Signal</keyword>
<dbReference type="InterPro" id="IPR036866">
    <property type="entry name" value="RibonucZ/Hydroxyglut_hydro"/>
</dbReference>
<dbReference type="AlphaFoldDB" id="A0A1S8CTM7"/>
<proteinExistence type="inferred from homology"/>
<dbReference type="Gene3D" id="3.60.15.10">
    <property type="entry name" value="Ribonuclease Z/Hydroxyacylglutathione hydrolase-like"/>
    <property type="match status" value="1"/>
</dbReference>
<dbReference type="OrthoDB" id="5443440at2"/>
<dbReference type="GO" id="GO:0016787">
    <property type="term" value="F:hydrolase activity"/>
    <property type="evidence" value="ECO:0007669"/>
    <property type="project" value="UniProtKB-KW"/>
</dbReference>
<evidence type="ECO:0000256" key="3">
    <source>
        <dbReference type="ARBA" id="ARBA00022801"/>
    </source>
</evidence>
<dbReference type="InterPro" id="IPR051013">
    <property type="entry name" value="MBL_superfamily_lactonases"/>
</dbReference>
<feature type="signal peptide" evidence="5">
    <location>
        <begin position="1"/>
        <end position="21"/>
    </location>
</feature>
<dbReference type="PANTHER" id="PTHR42978:SF6">
    <property type="entry name" value="QUORUM-QUENCHING LACTONASE YTNP-RELATED"/>
    <property type="match status" value="1"/>
</dbReference>
<protein>
    <recommendedName>
        <fullName evidence="6">Metallo-beta-lactamase domain-containing protein</fullName>
    </recommendedName>
</protein>
<gene>
    <name evidence="7" type="ORF">BKE30_08315</name>
</gene>
<dbReference type="Pfam" id="PF00753">
    <property type="entry name" value="Lactamase_B"/>
    <property type="match status" value="1"/>
</dbReference>
<dbReference type="PANTHER" id="PTHR42978">
    <property type="entry name" value="QUORUM-QUENCHING LACTONASE YTNP-RELATED-RELATED"/>
    <property type="match status" value="1"/>
</dbReference>
<keyword evidence="3" id="KW-0378">Hydrolase</keyword>
<dbReference type="CDD" id="cd07720">
    <property type="entry name" value="OPHC2-like_MBL-fold"/>
    <property type="match status" value="1"/>
</dbReference>
<evidence type="ECO:0000313" key="7">
    <source>
        <dbReference type="EMBL" id="ONG39783.1"/>
    </source>
</evidence>
<dbReference type="Proteomes" id="UP000192132">
    <property type="component" value="Unassembled WGS sequence"/>
</dbReference>
<dbReference type="RefSeq" id="WP_076878145.1">
    <property type="nucleotide sequence ID" value="NZ_MLCN01000022.1"/>
</dbReference>
<dbReference type="SUPFAM" id="SSF56281">
    <property type="entry name" value="Metallo-hydrolase/oxidoreductase"/>
    <property type="match status" value="1"/>
</dbReference>
<accession>A0A1S8CTM7</accession>
<keyword evidence="2" id="KW-0479">Metal-binding</keyword>
<evidence type="ECO:0000256" key="4">
    <source>
        <dbReference type="ARBA" id="ARBA00022833"/>
    </source>
</evidence>
<dbReference type="GO" id="GO:0046872">
    <property type="term" value="F:metal ion binding"/>
    <property type="evidence" value="ECO:0007669"/>
    <property type="project" value="UniProtKB-KW"/>
</dbReference>
<evidence type="ECO:0000259" key="6">
    <source>
        <dbReference type="SMART" id="SM00849"/>
    </source>
</evidence>
<dbReference type="EMBL" id="MLCN01000022">
    <property type="protein sequence ID" value="ONG39783.1"/>
    <property type="molecule type" value="Genomic_DNA"/>
</dbReference>
<organism evidence="7 8">
    <name type="scientific">Alkanindiges hydrocarboniclasticus</name>
    <dbReference type="NCBI Taxonomy" id="1907941"/>
    <lineage>
        <taxon>Bacteria</taxon>
        <taxon>Pseudomonadati</taxon>
        <taxon>Pseudomonadota</taxon>
        <taxon>Gammaproteobacteria</taxon>
        <taxon>Moraxellales</taxon>
        <taxon>Moraxellaceae</taxon>
        <taxon>Alkanindiges</taxon>
    </lineage>
</organism>
<sequence>MKLLKTSLALMMIGISTWGQALTPLTPQNTNNPPLATKQVAGFYHIPLGSFQVTALYDGYVNLPTTIFKGEKPATLEKLLQSGYVDYKNGIQTSVNAYLVNTGSHLVLIDSGAAKCFGDALGSIEENIQAAGYRPDQIDTVLLTHLHPDHACGISPVEGEKAFKNATIYVNKLEADFWLNPANLQKYPEAKQATFKEAFAATARVLKPYQDSQQYKTYQAGDLIIDGIKIIPTYGHTVGHTSYLVESGQQQLLVLGDVVHNHSLQFQRPDINLDFDFDAKQAIQIRQQQFTEAAKTGRLVAGAHLPFPGIGHIRQLGKNRFEWLPVDYNPVLKPAQP</sequence>
<keyword evidence="4" id="KW-0862">Zinc</keyword>
<evidence type="ECO:0000256" key="5">
    <source>
        <dbReference type="SAM" id="SignalP"/>
    </source>
</evidence>
<reference evidence="7 8" key="1">
    <citation type="submission" date="2016-10" db="EMBL/GenBank/DDBJ databases">
        <title>Draft Genome sequence of Alkanindiges sp. strain H1.</title>
        <authorList>
            <person name="Subhash Y."/>
            <person name="Lee S."/>
        </authorList>
    </citation>
    <scope>NUCLEOTIDE SEQUENCE [LARGE SCALE GENOMIC DNA]</scope>
    <source>
        <strain evidence="7 8">H1</strain>
    </source>
</reference>
<feature type="domain" description="Metallo-beta-lactamase" evidence="6">
    <location>
        <begin position="94"/>
        <end position="304"/>
    </location>
</feature>
<comment type="caution">
    <text evidence="7">The sequence shown here is derived from an EMBL/GenBank/DDBJ whole genome shotgun (WGS) entry which is preliminary data.</text>
</comment>